<dbReference type="InterPro" id="IPR028992">
    <property type="entry name" value="Hedgehog/Intein_dom"/>
</dbReference>
<feature type="domain" description="Hedgehog/Intein (Hint)" evidence="1">
    <location>
        <begin position="166"/>
        <end position="312"/>
    </location>
</feature>
<protein>
    <submittedName>
        <fullName evidence="2">Hint domain-containing protein</fullName>
    </submittedName>
</protein>
<proteinExistence type="predicted"/>
<name>A0ABV7IX02_9RHOB</name>
<evidence type="ECO:0000259" key="1">
    <source>
        <dbReference type="Pfam" id="PF13403"/>
    </source>
</evidence>
<dbReference type="Gene3D" id="2.170.16.10">
    <property type="entry name" value="Hedgehog/Intein (Hint) domain"/>
    <property type="match status" value="1"/>
</dbReference>
<dbReference type="RefSeq" id="WP_380071918.1">
    <property type="nucleotide sequence ID" value="NZ_JBHRTO010000001.1"/>
</dbReference>
<comment type="caution">
    <text evidence="2">The sequence shown here is derived from an EMBL/GenBank/DDBJ whole genome shotgun (WGS) entry which is preliminary data.</text>
</comment>
<organism evidence="2 3">
    <name type="scientific">Cypionkella sinensis</name>
    <dbReference type="NCBI Taxonomy" id="1756043"/>
    <lineage>
        <taxon>Bacteria</taxon>
        <taxon>Pseudomonadati</taxon>
        <taxon>Pseudomonadota</taxon>
        <taxon>Alphaproteobacteria</taxon>
        <taxon>Rhodobacterales</taxon>
        <taxon>Paracoccaceae</taxon>
        <taxon>Cypionkella</taxon>
    </lineage>
</organism>
<dbReference type="InterPro" id="IPR036844">
    <property type="entry name" value="Hint_dom_sf"/>
</dbReference>
<dbReference type="Pfam" id="PF13403">
    <property type="entry name" value="Hint_2"/>
    <property type="match status" value="1"/>
</dbReference>
<sequence>MPFYNFSVISNDDIGLDQYSFSEGTFTVGGATRNMSVADDDGIFDDESSEDGQIHPEYQTNFETLDTSGQLLTQDIDGLGASGHVVQSVYKFTIYNATTGQTGTAYMLRIYNSTDPSNFSQDWGGGQLGPYYYAFDIPVTQGDSITLTNGDWRGQAEYSTLVNGVPCFVAGTLIATPDGDKTVETLAVGDLVCTQDAGAQPVAWHGTRHLDAKALALHPALRPVRIAAGALGAGVPRRDLIVSPQHRILVASDTTHRVSGTREVLVAAKHLVGLPGICVDLQANDVTYVHFLCPQHQVVFAQGAATESMLPGAQALRSLTPEARAEVLALFPELAFVGDPVASGPVPARPCLDGRRSRNLAIRHYRSGKSLVQRAG</sequence>
<dbReference type="Proteomes" id="UP001595547">
    <property type="component" value="Unassembled WGS sequence"/>
</dbReference>
<evidence type="ECO:0000313" key="2">
    <source>
        <dbReference type="EMBL" id="MFC3180288.1"/>
    </source>
</evidence>
<evidence type="ECO:0000313" key="3">
    <source>
        <dbReference type="Proteomes" id="UP001595547"/>
    </source>
</evidence>
<accession>A0ABV7IX02</accession>
<gene>
    <name evidence="2" type="ORF">ACFOGH_04750</name>
</gene>
<dbReference type="EMBL" id="JBHRTO010000001">
    <property type="protein sequence ID" value="MFC3180288.1"/>
    <property type="molecule type" value="Genomic_DNA"/>
</dbReference>
<dbReference type="SUPFAM" id="SSF51294">
    <property type="entry name" value="Hedgehog/intein (Hint) domain"/>
    <property type="match status" value="1"/>
</dbReference>
<reference evidence="3" key="1">
    <citation type="journal article" date="2019" name="Int. J. Syst. Evol. Microbiol.">
        <title>The Global Catalogue of Microorganisms (GCM) 10K type strain sequencing project: providing services to taxonomists for standard genome sequencing and annotation.</title>
        <authorList>
            <consortium name="The Broad Institute Genomics Platform"/>
            <consortium name="The Broad Institute Genome Sequencing Center for Infectious Disease"/>
            <person name="Wu L."/>
            <person name="Ma J."/>
        </authorList>
    </citation>
    <scope>NUCLEOTIDE SEQUENCE [LARGE SCALE GENOMIC DNA]</scope>
    <source>
        <strain evidence="3">KCTC 52039</strain>
    </source>
</reference>
<keyword evidence="3" id="KW-1185">Reference proteome</keyword>